<evidence type="ECO:0008006" key="3">
    <source>
        <dbReference type="Google" id="ProtNLM"/>
    </source>
</evidence>
<comment type="caution">
    <text evidence="2">The sequence shown here is derived from an EMBL/GenBank/DDBJ whole genome shotgun (WGS) entry which is preliminary data.</text>
</comment>
<protein>
    <recommendedName>
        <fullName evidence="3">OmpA-like domain-containing protein</fullName>
    </recommendedName>
</protein>
<dbReference type="AlphaFoldDB" id="K1VA76"/>
<feature type="compositionally biased region" description="Basic and acidic residues" evidence="1">
    <location>
        <begin position="248"/>
        <end position="257"/>
    </location>
</feature>
<gene>
    <name evidence="2" type="ORF">LEA_00947</name>
</gene>
<reference evidence="2" key="1">
    <citation type="journal article" date="2013" name="Environ. Microbiol.">
        <title>Microbiota from the distal guts of lean and obese adolescents exhibit partial functional redundancy besides clear differences in community structure.</title>
        <authorList>
            <person name="Ferrer M."/>
            <person name="Ruiz A."/>
            <person name="Lanza F."/>
            <person name="Haange S.B."/>
            <person name="Oberbach A."/>
            <person name="Till H."/>
            <person name="Bargiela R."/>
            <person name="Campoy C."/>
            <person name="Segura M.T."/>
            <person name="Richter M."/>
            <person name="von Bergen M."/>
            <person name="Seifert J."/>
            <person name="Suarez A."/>
        </authorList>
    </citation>
    <scope>NUCLEOTIDE SEQUENCE</scope>
</reference>
<feature type="compositionally biased region" description="Basic residues" evidence="1">
    <location>
        <begin position="212"/>
        <end position="221"/>
    </location>
</feature>
<dbReference type="EMBL" id="AJWY01000670">
    <property type="protein sequence ID" value="EKC80856.1"/>
    <property type="molecule type" value="Genomic_DNA"/>
</dbReference>
<accession>K1VA76</accession>
<feature type="region of interest" description="Disordered" evidence="1">
    <location>
        <begin position="212"/>
        <end position="274"/>
    </location>
</feature>
<organism evidence="2">
    <name type="scientific">human gut metagenome</name>
    <dbReference type="NCBI Taxonomy" id="408170"/>
    <lineage>
        <taxon>unclassified sequences</taxon>
        <taxon>metagenomes</taxon>
        <taxon>organismal metagenomes</taxon>
    </lineage>
</organism>
<evidence type="ECO:0000256" key="1">
    <source>
        <dbReference type="SAM" id="MobiDB-lite"/>
    </source>
</evidence>
<proteinExistence type="predicted"/>
<evidence type="ECO:0000313" key="2">
    <source>
        <dbReference type="EMBL" id="EKC80856.1"/>
    </source>
</evidence>
<sequence>MLLLLMAGFCSPVIHAQQQTADFTEASEICFPDSLSRIPGDSSDSLIYFTGGFVTPVHYAVNRDVPQPNDRLEPAFGLLDEIRHDPVYRLTFVWIGGSASPEGPAGWNRSLGQRRADALVRLIGDQTGLSEEWFRTDNLGEDWTSFERMLAASRHIPKRDEVLEILRSTPDNEARKRKISDLDSGQTWQQIIREFFPPLRNARMVIVYQRPKKRRYRRRSRIPGPASPRCGTAASGRTPSNRRKRLRLREMADRRQDQPAVRCGAGRQPRHRDQ</sequence>
<name>K1VA76_9ZZZZ</name>
<dbReference type="SUPFAM" id="SSF103088">
    <property type="entry name" value="OmpA-like"/>
    <property type="match status" value="1"/>
</dbReference>
<feature type="non-terminal residue" evidence="2">
    <location>
        <position position="274"/>
    </location>
</feature>
<dbReference type="InterPro" id="IPR036737">
    <property type="entry name" value="OmpA-like_sf"/>
</dbReference>